<dbReference type="AlphaFoldDB" id="A0A645DYC8"/>
<accession>A0A645DYC8</accession>
<dbReference type="EMBL" id="VSSQ01041036">
    <property type="protein sequence ID" value="MPM94387.1"/>
    <property type="molecule type" value="Genomic_DNA"/>
</dbReference>
<comment type="caution">
    <text evidence="1">The sequence shown here is derived from an EMBL/GenBank/DDBJ whole genome shotgun (WGS) entry which is preliminary data.</text>
</comment>
<gene>
    <name evidence="1" type="ORF">SDC9_141533</name>
</gene>
<proteinExistence type="predicted"/>
<organism evidence="1">
    <name type="scientific">bioreactor metagenome</name>
    <dbReference type="NCBI Taxonomy" id="1076179"/>
    <lineage>
        <taxon>unclassified sequences</taxon>
        <taxon>metagenomes</taxon>
        <taxon>ecological metagenomes</taxon>
    </lineage>
</organism>
<reference evidence="1" key="1">
    <citation type="submission" date="2019-08" db="EMBL/GenBank/DDBJ databases">
        <authorList>
            <person name="Kucharzyk K."/>
            <person name="Murdoch R.W."/>
            <person name="Higgins S."/>
            <person name="Loffler F."/>
        </authorList>
    </citation>
    <scope>NUCLEOTIDE SEQUENCE</scope>
</reference>
<protein>
    <submittedName>
        <fullName evidence="1">Uncharacterized protein</fullName>
    </submittedName>
</protein>
<evidence type="ECO:0000313" key="1">
    <source>
        <dbReference type="EMBL" id="MPM94387.1"/>
    </source>
</evidence>
<name>A0A645DYC8_9ZZZZ</name>
<sequence length="93" mass="10475">MRPAIIQGAPLQHAARPWRKCLRTAQRGNVIRRGSALARRSIHHQQAAIRLFQSVAGAARNGGKRDLPNLVRIGAVPQCHFDRRAAPFRLQRR</sequence>